<sequence>MTGKATGPGADDEARVQRLIASDPDAPDAPGATDAQLAQARPFGEVFPALAEAMRKNKALREVSGLKA</sequence>
<gene>
    <name evidence="2" type="ORF">C8J30_101366</name>
</gene>
<dbReference type="OrthoDB" id="361944at2"/>
<dbReference type="EMBL" id="QJTK01000001">
    <property type="protein sequence ID" value="PYF12981.1"/>
    <property type="molecule type" value="Genomic_DNA"/>
</dbReference>
<reference evidence="2 3" key="1">
    <citation type="submission" date="2018-06" db="EMBL/GenBank/DDBJ databases">
        <title>Genomic Encyclopedia of Type Strains, Phase III (KMG-III): the genomes of soil and plant-associated and newly described type strains.</title>
        <authorList>
            <person name="Whitman W."/>
        </authorList>
    </citation>
    <scope>NUCLEOTIDE SEQUENCE [LARGE SCALE GENOMIC DNA]</scope>
    <source>
        <strain evidence="2 3">JA737</strain>
    </source>
</reference>
<proteinExistence type="predicted"/>
<evidence type="ECO:0000256" key="1">
    <source>
        <dbReference type="SAM" id="MobiDB-lite"/>
    </source>
</evidence>
<dbReference type="AlphaFoldDB" id="A0A318UAL9"/>
<feature type="region of interest" description="Disordered" evidence="1">
    <location>
        <begin position="1"/>
        <end position="35"/>
    </location>
</feature>
<dbReference type="Proteomes" id="UP000247727">
    <property type="component" value="Unassembled WGS sequence"/>
</dbReference>
<dbReference type="RefSeq" id="WP_110804002.1">
    <property type="nucleotide sequence ID" value="NZ_QJTK01000001.1"/>
</dbReference>
<name>A0A318UAL9_9RHOB</name>
<evidence type="ECO:0000313" key="3">
    <source>
        <dbReference type="Proteomes" id="UP000247727"/>
    </source>
</evidence>
<protein>
    <submittedName>
        <fullName evidence="2">Uncharacterized protein</fullName>
    </submittedName>
</protein>
<keyword evidence="3" id="KW-1185">Reference proteome</keyword>
<evidence type="ECO:0000313" key="2">
    <source>
        <dbReference type="EMBL" id="PYF12981.1"/>
    </source>
</evidence>
<accession>A0A318UAL9</accession>
<comment type="caution">
    <text evidence="2">The sequence shown here is derived from an EMBL/GenBank/DDBJ whole genome shotgun (WGS) entry which is preliminary data.</text>
</comment>
<organism evidence="2 3">
    <name type="scientific">Rhodobacter viridis</name>
    <dbReference type="NCBI Taxonomy" id="1054202"/>
    <lineage>
        <taxon>Bacteria</taxon>
        <taxon>Pseudomonadati</taxon>
        <taxon>Pseudomonadota</taxon>
        <taxon>Alphaproteobacteria</taxon>
        <taxon>Rhodobacterales</taxon>
        <taxon>Rhodobacter group</taxon>
        <taxon>Rhodobacter</taxon>
    </lineage>
</organism>